<dbReference type="EMBL" id="AHIH01000001">
    <property type="protein sequence ID" value="EHN71516.1"/>
    <property type="molecule type" value="Genomic_DNA"/>
</dbReference>
<dbReference type="SUPFAM" id="SSF53756">
    <property type="entry name" value="UDP-Glycosyltransferase/glycogen phosphorylase"/>
    <property type="match status" value="1"/>
</dbReference>
<keyword evidence="6" id="KW-0997">Cell inner membrane</keyword>
<accession>A0AAV3EX51</accession>
<evidence type="ECO:0000256" key="13">
    <source>
        <dbReference type="RuleBase" id="RU365103"/>
    </source>
</evidence>
<dbReference type="GO" id="GO:0009245">
    <property type="term" value="P:lipid A biosynthetic process"/>
    <property type="evidence" value="ECO:0007669"/>
    <property type="project" value="TreeGrafter"/>
</dbReference>
<dbReference type="GO" id="GO:0009244">
    <property type="term" value="P:lipopolysaccharide core region biosynthetic process"/>
    <property type="evidence" value="ECO:0007669"/>
    <property type="project" value="UniProtKB-UniRule"/>
</dbReference>
<dbReference type="FunFam" id="3.40.50.11720:FF:000001">
    <property type="entry name" value="3-deoxy-D-manno-octulosonic acid transferase"/>
    <property type="match status" value="1"/>
</dbReference>
<feature type="domain" description="Glycosyl transferase family 1" evidence="14">
    <location>
        <begin position="235"/>
        <end position="401"/>
    </location>
</feature>
<dbReference type="GO" id="GO:0005886">
    <property type="term" value="C:plasma membrane"/>
    <property type="evidence" value="ECO:0007669"/>
    <property type="project" value="UniProtKB-SubCell"/>
</dbReference>
<dbReference type="Gene3D" id="3.40.50.11720">
    <property type="entry name" value="3-Deoxy-D-manno-octulosonic-acid transferase, N-terminal domain"/>
    <property type="match status" value="1"/>
</dbReference>
<evidence type="ECO:0000259" key="15">
    <source>
        <dbReference type="Pfam" id="PF04413"/>
    </source>
</evidence>
<dbReference type="InterPro" id="IPR038107">
    <property type="entry name" value="Glycos_transf_N_sf"/>
</dbReference>
<evidence type="ECO:0000256" key="5">
    <source>
        <dbReference type="ARBA" id="ARBA00019077"/>
    </source>
</evidence>
<evidence type="ECO:0000256" key="10">
    <source>
        <dbReference type="ARBA" id="ARBA00049183"/>
    </source>
</evidence>
<proteinExistence type="inferred from homology"/>
<evidence type="ECO:0000256" key="1">
    <source>
        <dbReference type="ARBA" id="ARBA00004388"/>
    </source>
</evidence>
<dbReference type="RefSeq" id="WP_005417074.1">
    <property type="nucleotide sequence ID" value="NZ_CM001400.1"/>
</dbReference>
<protein>
    <recommendedName>
        <fullName evidence="5 13">3-deoxy-D-manno-octulosonic acid transferase</fullName>
        <shortName evidence="13">Kdo transferase</shortName>
        <ecNumber evidence="4 13">2.4.99.12</ecNumber>
    </recommendedName>
    <alternativeName>
        <fullName evidence="9 13">Lipid IV(A) 3-deoxy-D-manno-octulosonic acid transferase</fullName>
    </alternativeName>
</protein>
<comment type="catalytic activity">
    <reaction evidence="10 13">
        <text>lipid IVA (E. coli) + CMP-3-deoxy-beta-D-manno-octulosonate = alpha-Kdo-(2-&gt;6)-lipid IVA (E. coli) + CMP + H(+)</text>
        <dbReference type="Rhea" id="RHEA:28066"/>
        <dbReference type="ChEBI" id="CHEBI:15378"/>
        <dbReference type="ChEBI" id="CHEBI:58603"/>
        <dbReference type="ChEBI" id="CHEBI:60364"/>
        <dbReference type="ChEBI" id="CHEBI:60377"/>
        <dbReference type="ChEBI" id="CHEBI:85987"/>
        <dbReference type="EC" id="2.4.99.12"/>
    </reaction>
</comment>
<dbReference type="InterPro" id="IPR007507">
    <property type="entry name" value="Glycos_transf_N"/>
</dbReference>
<feature type="site" description="Transition state stabilizer" evidence="12">
    <location>
        <position position="208"/>
    </location>
</feature>
<dbReference type="EC" id="2.4.99.12" evidence="4 13"/>
<keyword evidence="7 13" id="KW-0808">Transferase</keyword>
<comment type="pathway">
    <text evidence="2 13">Bacterial outer membrane biogenesis; LPS core biosynthesis.</text>
</comment>
<keyword evidence="6" id="KW-0472">Membrane</keyword>
<dbReference type="Pfam" id="PF04413">
    <property type="entry name" value="Glycos_transf_N"/>
    <property type="match status" value="1"/>
</dbReference>
<comment type="subcellular location">
    <subcellularLocation>
        <location evidence="1">Cell inner membrane</location>
        <topology evidence="1">Single-pass membrane protein</topology>
        <orientation evidence="1">Cytoplasmic side</orientation>
    </subcellularLocation>
    <subcellularLocation>
        <location evidence="13">Cell membrane</location>
    </subcellularLocation>
</comment>
<dbReference type="Pfam" id="PF00534">
    <property type="entry name" value="Glycos_transf_1"/>
    <property type="match status" value="1"/>
</dbReference>
<feature type="active site" description="Proton acceptor" evidence="11">
    <location>
        <position position="61"/>
    </location>
</feature>
<dbReference type="GO" id="GO:0043842">
    <property type="term" value="F:Kdo transferase activity"/>
    <property type="evidence" value="ECO:0007669"/>
    <property type="project" value="UniProtKB-EC"/>
</dbReference>
<evidence type="ECO:0000256" key="12">
    <source>
        <dbReference type="PIRSR" id="PIRSR639901-2"/>
    </source>
</evidence>
<comment type="similarity">
    <text evidence="3">Belongs to the glycosyltransferase group 1 family. Glycosyltransferase 30 subfamily.</text>
</comment>
<dbReference type="AlphaFoldDB" id="A0AAV3EX51"/>
<keyword evidence="13" id="KW-1003">Cell membrane</keyword>
<keyword evidence="8" id="KW-0812">Transmembrane</keyword>
<evidence type="ECO:0000256" key="9">
    <source>
        <dbReference type="ARBA" id="ARBA00031445"/>
    </source>
</evidence>
<name>A0AAV3EX51_ALIFS</name>
<dbReference type="InterPro" id="IPR001296">
    <property type="entry name" value="Glyco_trans_1"/>
</dbReference>
<organism evidence="16 17">
    <name type="scientific">Aliivibrio fischeri SR5</name>
    <dbReference type="NCBI Taxonomy" id="1088719"/>
    <lineage>
        <taxon>Bacteria</taxon>
        <taxon>Pseudomonadati</taxon>
        <taxon>Pseudomonadota</taxon>
        <taxon>Gammaproteobacteria</taxon>
        <taxon>Vibrionales</taxon>
        <taxon>Vibrionaceae</taxon>
        <taxon>Aliivibrio</taxon>
    </lineage>
</organism>
<evidence type="ECO:0000256" key="3">
    <source>
        <dbReference type="ARBA" id="ARBA00006380"/>
    </source>
</evidence>
<dbReference type="PANTHER" id="PTHR42755">
    <property type="entry name" value="3-DEOXY-MANNO-OCTULOSONATE CYTIDYLYLTRANSFERASE"/>
    <property type="match status" value="1"/>
</dbReference>
<dbReference type="Proteomes" id="UP000004521">
    <property type="component" value="Chromosome I"/>
</dbReference>
<feature type="domain" description="3-deoxy-D-manno-octulosonic-acid transferase N-terminal" evidence="15">
    <location>
        <begin position="34"/>
        <end position="211"/>
    </location>
</feature>
<gene>
    <name evidence="16" type="ORF">VFSR5_0140</name>
</gene>
<dbReference type="NCBIfam" id="NF004388">
    <property type="entry name" value="PRK05749.1-4"/>
    <property type="match status" value="1"/>
</dbReference>
<comment type="caution">
    <text evidence="16">The sequence shown here is derived from an EMBL/GenBank/DDBJ whole genome shotgun (WGS) entry which is preliminary data.</text>
</comment>
<evidence type="ECO:0000313" key="17">
    <source>
        <dbReference type="Proteomes" id="UP000004521"/>
    </source>
</evidence>
<dbReference type="Gene3D" id="3.40.50.2000">
    <property type="entry name" value="Glycogen Phosphorylase B"/>
    <property type="match status" value="1"/>
</dbReference>
<dbReference type="InterPro" id="IPR039901">
    <property type="entry name" value="Kdotransferase"/>
</dbReference>
<keyword evidence="13" id="KW-0448">Lipopolysaccharide biosynthesis</keyword>
<evidence type="ECO:0000259" key="14">
    <source>
        <dbReference type="Pfam" id="PF00534"/>
    </source>
</evidence>
<evidence type="ECO:0000256" key="2">
    <source>
        <dbReference type="ARBA" id="ARBA00004713"/>
    </source>
</evidence>
<feature type="site" description="Transition state stabilizer" evidence="12">
    <location>
        <position position="130"/>
    </location>
</feature>
<evidence type="ECO:0000256" key="6">
    <source>
        <dbReference type="ARBA" id="ARBA00022519"/>
    </source>
</evidence>
<reference evidence="16 17" key="1">
    <citation type="journal article" date="2012" name="J. Bacteriol.">
        <title>Draft Genome Sequence of Vibrio fischeri SR5, a Strain Isolated from the Light Organ of the Mediterranean Squid Sepiola robusta.</title>
        <authorList>
            <person name="Gyllborg M.C."/>
            <person name="Sahl J.W."/>
            <person name="Cronin D.C.III."/>
            <person name="Rasko D.A."/>
            <person name="Mandel M.J."/>
        </authorList>
    </citation>
    <scope>NUCLEOTIDE SEQUENCE [LARGE SCALE GENOMIC DNA]</scope>
    <source>
        <strain evidence="16 17">SR5</strain>
    </source>
</reference>
<sequence length="424" mass="47095">MLRFIYTLLLSIVSPILIYSLYKKKEGKPAFGRRWKEHFGCTPSLNTTQAPIWIHAVSVGEAIAAVPIIKALKKQNPQQPILVTTTTSTGAEQIEKLGDLVEHRYMPIDFCFAVRGFLKATKPEKMLIMETELWPNTLHTVAKFGIPISVLNARLSEKSFLGYKKVQPIFNLLGKHLTHVCCQYKDDADRFVALGIQPEKVHVTGSVKFDIEITPQIQESGVILRKQLGEDRPIWIATSTHKGEDEQVLAAHRSLLHKIPNALLILVPRHPERFNSVFELCQGADFKTIKRTSNQTLTPDCQIYLGDTMGEMLTLIGASDICFMGGSLLGDKVGGHNVLEPIALNVPTITGPSYFNFSEIVNTLIAHEACVVTTKDNLSVSLLSLLTNQESATKLASNAFQFLQRQQGAIERTIKILKLTNGAK</sequence>
<keyword evidence="8" id="KW-0735">Signal-anchor</keyword>
<dbReference type="FunFam" id="3.40.50.2000:FF:000032">
    <property type="entry name" value="3-deoxy-D-manno-octulosonic acid transferase"/>
    <property type="match status" value="1"/>
</dbReference>
<evidence type="ECO:0000313" key="16">
    <source>
        <dbReference type="EMBL" id="EHN71516.1"/>
    </source>
</evidence>
<evidence type="ECO:0000256" key="7">
    <source>
        <dbReference type="ARBA" id="ARBA00022679"/>
    </source>
</evidence>
<evidence type="ECO:0000256" key="4">
    <source>
        <dbReference type="ARBA" id="ARBA00012621"/>
    </source>
</evidence>
<evidence type="ECO:0000256" key="11">
    <source>
        <dbReference type="PIRSR" id="PIRSR639901-1"/>
    </source>
</evidence>
<evidence type="ECO:0000256" key="8">
    <source>
        <dbReference type="ARBA" id="ARBA00022968"/>
    </source>
</evidence>
<dbReference type="PANTHER" id="PTHR42755:SF1">
    <property type="entry name" value="3-DEOXY-D-MANNO-OCTULOSONIC ACID TRANSFERASE, MITOCHONDRIAL-RELATED"/>
    <property type="match status" value="1"/>
</dbReference>
<comment type="function">
    <text evidence="13">Involved in lipopolysaccharide (LPS) biosynthesis. Catalyzes the transfer of 3-deoxy-D-manno-octulosonate (Kdo) residue(s) from CMP-Kdo to lipid IV(A), the tetraacyldisaccharide-1,4'-bisphosphate precursor of lipid A.</text>
</comment>